<reference evidence="3 4" key="1">
    <citation type="submission" date="2017-06" db="EMBL/GenBank/DDBJ databases">
        <title>Genome sequencing of cyanobaciteial culture collection at National Institute for Environmental Studies (NIES).</title>
        <authorList>
            <person name="Hirose Y."/>
            <person name="Shimura Y."/>
            <person name="Fujisawa T."/>
            <person name="Nakamura Y."/>
            <person name="Kawachi M."/>
        </authorList>
    </citation>
    <scope>NUCLEOTIDE SEQUENCE [LARGE SCALE GENOMIC DNA]</scope>
    <source>
        <strain evidence="3 4">NIES-21</strain>
    </source>
</reference>
<dbReference type="EMBL" id="AP018174">
    <property type="protein sequence ID" value="BAY15972.1"/>
    <property type="molecule type" value="Genomic_DNA"/>
</dbReference>
<dbReference type="Proteomes" id="UP000218287">
    <property type="component" value="Chromosome"/>
</dbReference>
<keyword evidence="4" id="KW-1185">Reference proteome</keyword>
<dbReference type="Pfam" id="PF13424">
    <property type="entry name" value="TPR_12"/>
    <property type="match status" value="1"/>
</dbReference>
<dbReference type="AlphaFoldDB" id="A0A1Z4GEP9"/>
<dbReference type="InterPro" id="IPR011990">
    <property type="entry name" value="TPR-like_helical_dom_sf"/>
</dbReference>
<keyword evidence="1" id="KW-0732">Signal</keyword>
<dbReference type="Gene3D" id="1.25.40.10">
    <property type="entry name" value="Tetratricopeptide repeat domain"/>
    <property type="match status" value="3"/>
</dbReference>
<evidence type="ECO:0000313" key="3">
    <source>
        <dbReference type="EMBL" id="BAY15972.1"/>
    </source>
</evidence>
<dbReference type="SMART" id="SM00028">
    <property type="entry name" value="TPR"/>
    <property type="match status" value="5"/>
</dbReference>
<name>A0A1Z4GEP9_9CYAN</name>
<protein>
    <submittedName>
        <fullName evidence="3">TPR repeat protein</fullName>
    </submittedName>
</protein>
<evidence type="ECO:0000313" key="4">
    <source>
        <dbReference type="Proteomes" id="UP000218287"/>
    </source>
</evidence>
<dbReference type="PANTHER" id="PTHR10098:SF112">
    <property type="entry name" value="SLR0380 PROTEIN"/>
    <property type="match status" value="1"/>
</dbReference>
<dbReference type="Pfam" id="PF12770">
    <property type="entry name" value="CHAT"/>
    <property type="match status" value="1"/>
</dbReference>
<accession>A0A1Z4GEP9</accession>
<dbReference type="PANTHER" id="PTHR10098">
    <property type="entry name" value="RAPSYN-RELATED"/>
    <property type="match status" value="1"/>
</dbReference>
<feature type="domain" description="CHAT" evidence="2">
    <location>
        <begin position="584"/>
        <end position="853"/>
    </location>
</feature>
<feature type="signal peptide" evidence="1">
    <location>
        <begin position="1"/>
        <end position="31"/>
    </location>
</feature>
<feature type="chain" id="PRO_5012125164" evidence="1">
    <location>
        <begin position="32"/>
        <end position="855"/>
    </location>
</feature>
<proteinExistence type="predicted"/>
<evidence type="ECO:0000259" key="2">
    <source>
        <dbReference type="Pfam" id="PF12770"/>
    </source>
</evidence>
<dbReference type="InterPro" id="IPR024983">
    <property type="entry name" value="CHAT_dom"/>
</dbReference>
<dbReference type="OrthoDB" id="446317at2"/>
<dbReference type="InterPro" id="IPR019734">
    <property type="entry name" value="TPR_rpt"/>
</dbReference>
<organism evidence="3 4">
    <name type="scientific">Anabaenopsis circularis NIES-21</name>
    <dbReference type="NCBI Taxonomy" id="1085406"/>
    <lineage>
        <taxon>Bacteria</taxon>
        <taxon>Bacillati</taxon>
        <taxon>Cyanobacteriota</taxon>
        <taxon>Cyanophyceae</taxon>
        <taxon>Nostocales</taxon>
        <taxon>Nodulariaceae</taxon>
        <taxon>Anabaenopsis</taxon>
    </lineage>
</organism>
<evidence type="ECO:0000256" key="1">
    <source>
        <dbReference type="SAM" id="SignalP"/>
    </source>
</evidence>
<sequence length="855" mass="94733">MNLQIKKRRWLYISLSLLSLCLAVTITPAQASIQAQTNSPSSLNVNISATESTNWLEQGRQLYHSGNFTEAVNAWQKAVQNYHSQGDRRNEALSLSYLSLAQQELNQWEVAQQSIEQSVKILQTSQPSIDAIIWAQILNTQANLQLRTGKAETALDIWQQAQKYYEQAGDKMGSLGSQINQAQALQSLGFYRRSKQQLEVLGQKLAAMPDSEIKVSGLRSLGLALHAIGDRNSQPVLEQSLSTAQQIAAKTQLSSILASLGKVASDLQDPEAALNYFEDAETAATNPNEALQARLARFKLLVDYNKLEYAIPLAPQLRQQLSELPPSHSSLGAAINFVATLNRLKNPEQVLPSQDLAQLMANTVQSAQKIQDSSAQSYALYEWAQLYSRQKQWSQAQELAEKSLKIAREIQADDLIAQSAWQVGKLYKQQGNHPQAITAYTEAVKSLKALRGDMVAVNPDVQFSFRESVEPVYRELVSLLLDDQPSQTGLTQARELIESLQVAELDNFFREACLDKAQQIDKVDPTATVVYPIILSDRLGVIFSQAGKPLRYYATPKSQAEIDQTLEKFLVALNPVSDSTIREQLSRQIYDWLIRPAEADQAFKDTKTLVFVLDGRLRNIPMAALYDGNQYLIEKYAVALSPGLQLMAARSLQQNHIDAIVGGISESRAGFSALPAVESEVKQIAQKVPSSALLNQQFTSQALADQIKSNKANVVHLATHGQFSSRLEDTFLLTWDGQVNVKELSELLKNRSGNSSKAIELLVLSACDTASGDDRAALGLAGLAVKSGARSTIATLWPVKDKAAQMLMTRFYDQLRQPKITKAEALRQAQINLIRQTDFRDPFFWSAFVLVGNWS</sequence>
<dbReference type="SUPFAM" id="SSF48452">
    <property type="entry name" value="TPR-like"/>
    <property type="match status" value="2"/>
</dbReference>
<gene>
    <name evidence="3" type="ORF">NIES21_17940</name>
</gene>